<evidence type="ECO:0000313" key="2">
    <source>
        <dbReference type="EMBL" id="GEU85314.1"/>
    </source>
</evidence>
<name>A0A6L2NLC3_TANCI</name>
<feature type="compositionally biased region" description="Basic and acidic residues" evidence="1">
    <location>
        <begin position="43"/>
        <end position="60"/>
    </location>
</feature>
<feature type="region of interest" description="Disordered" evidence="1">
    <location>
        <begin position="35"/>
        <end position="88"/>
    </location>
</feature>
<protein>
    <submittedName>
        <fullName evidence="2">Uncharacterized protein</fullName>
    </submittedName>
</protein>
<proteinExistence type="predicted"/>
<dbReference type="EMBL" id="BKCJ010009083">
    <property type="protein sequence ID" value="GEU85314.1"/>
    <property type="molecule type" value="Genomic_DNA"/>
</dbReference>
<feature type="compositionally biased region" description="Polar residues" evidence="1">
    <location>
        <begin position="68"/>
        <end position="86"/>
    </location>
</feature>
<sequence length="363" mass="41334">MPRKKFNVLAQHLQEIMEESLPKMVDDRVKEFTKIQVPDDPYDDAHLEGENSEKRQKTSEHGTYVFGESSSGQVNKSKSGPSTLGNQQQLDDFDFLTDSYATYNDELPTEKVSQELVEEMSQTVDEVKLHKVVNEMLRQQCTSGNEHQYHIDQMQKFLRNNIVLHQKYSDMGKSIKKYKMFSIVSKPVYGIIYKNNKKEKRVMRHQEVHKLCDATLKRVLEGLKSYNNDVKHGYVTSSLSKEDVEYLQLFEEEIKEQLKHCDQMRRWEILVVVSKDIEVSKGKGLLGPKGKSCGGKGGRGGGGGFMVLGAKSSRDSKNVCGEKGGLRKLAQRGLSLWLWVKSVLKIELVLVEEKSKVVELTLG</sequence>
<dbReference type="AlphaFoldDB" id="A0A6L2NLC3"/>
<organism evidence="2">
    <name type="scientific">Tanacetum cinerariifolium</name>
    <name type="common">Dalmatian daisy</name>
    <name type="synonym">Chrysanthemum cinerariifolium</name>
    <dbReference type="NCBI Taxonomy" id="118510"/>
    <lineage>
        <taxon>Eukaryota</taxon>
        <taxon>Viridiplantae</taxon>
        <taxon>Streptophyta</taxon>
        <taxon>Embryophyta</taxon>
        <taxon>Tracheophyta</taxon>
        <taxon>Spermatophyta</taxon>
        <taxon>Magnoliopsida</taxon>
        <taxon>eudicotyledons</taxon>
        <taxon>Gunneridae</taxon>
        <taxon>Pentapetalae</taxon>
        <taxon>asterids</taxon>
        <taxon>campanulids</taxon>
        <taxon>Asterales</taxon>
        <taxon>Asteraceae</taxon>
        <taxon>Asteroideae</taxon>
        <taxon>Anthemideae</taxon>
        <taxon>Anthemidinae</taxon>
        <taxon>Tanacetum</taxon>
    </lineage>
</organism>
<evidence type="ECO:0000256" key="1">
    <source>
        <dbReference type="SAM" id="MobiDB-lite"/>
    </source>
</evidence>
<gene>
    <name evidence="2" type="ORF">Tci_057292</name>
</gene>
<comment type="caution">
    <text evidence="2">The sequence shown here is derived from an EMBL/GenBank/DDBJ whole genome shotgun (WGS) entry which is preliminary data.</text>
</comment>
<accession>A0A6L2NLC3</accession>
<reference evidence="2" key="1">
    <citation type="journal article" date="2019" name="Sci. Rep.">
        <title>Draft genome of Tanacetum cinerariifolium, the natural source of mosquito coil.</title>
        <authorList>
            <person name="Yamashiro T."/>
            <person name="Shiraishi A."/>
            <person name="Satake H."/>
            <person name="Nakayama K."/>
        </authorList>
    </citation>
    <scope>NUCLEOTIDE SEQUENCE</scope>
</reference>